<dbReference type="NCBIfam" id="TIGR04109">
    <property type="entry name" value="heme_ox_HugZ"/>
    <property type="match status" value="1"/>
</dbReference>
<protein>
    <submittedName>
        <fullName evidence="4">Heme iron utilization protein</fullName>
    </submittedName>
</protein>
<feature type="domain" description="Pyridoxamine 5'-phosphate oxidase N-terminal" evidence="2">
    <location>
        <begin position="86"/>
        <end position="221"/>
    </location>
</feature>
<dbReference type="SUPFAM" id="SSF50475">
    <property type="entry name" value="FMN-binding split barrel"/>
    <property type="match status" value="1"/>
</dbReference>
<evidence type="ECO:0000259" key="2">
    <source>
        <dbReference type="Pfam" id="PF01243"/>
    </source>
</evidence>
<dbReference type="Pfam" id="PF10615">
    <property type="entry name" value="DUF2470"/>
    <property type="match status" value="1"/>
</dbReference>
<evidence type="ECO:0000256" key="1">
    <source>
        <dbReference type="ARBA" id="ARBA00023002"/>
    </source>
</evidence>
<organism evidence="4 5">
    <name type="scientific">Helicobacter canis</name>
    <dbReference type="NCBI Taxonomy" id="29419"/>
    <lineage>
        <taxon>Bacteria</taxon>
        <taxon>Pseudomonadati</taxon>
        <taxon>Campylobacterota</taxon>
        <taxon>Epsilonproteobacteria</taxon>
        <taxon>Campylobacterales</taxon>
        <taxon>Helicobacteraceae</taxon>
        <taxon>Helicobacter</taxon>
    </lineage>
</organism>
<evidence type="ECO:0000313" key="5">
    <source>
        <dbReference type="Proteomes" id="UP000254841"/>
    </source>
</evidence>
<name>A0A377J4F1_9HELI</name>
<dbReference type="InterPro" id="IPR011576">
    <property type="entry name" value="Pyridox_Oxase_N"/>
</dbReference>
<evidence type="ECO:0000259" key="3">
    <source>
        <dbReference type="Pfam" id="PF10615"/>
    </source>
</evidence>
<reference evidence="4 5" key="1">
    <citation type="submission" date="2018-06" db="EMBL/GenBank/DDBJ databases">
        <authorList>
            <consortium name="Pathogen Informatics"/>
            <person name="Doyle S."/>
        </authorList>
    </citation>
    <scope>NUCLEOTIDE SEQUENCE [LARGE SCALE GENOMIC DNA]</scope>
    <source>
        <strain evidence="4 5">NCTC12410</strain>
    </source>
</reference>
<dbReference type="Proteomes" id="UP000254841">
    <property type="component" value="Unassembled WGS sequence"/>
</dbReference>
<evidence type="ECO:0000313" key="4">
    <source>
        <dbReference type="EMBL" id="STO97310.1"/>
    </source>
</evidence>
<sequence length="258" mass="28426">MDFTSIITHMNDHHTNELIGLVKKFGGKSDPKDVKLEGVDFEGLDIAYAGGSVRVEFPQKASPDTIKNAIISLCMSVEQTHDLAGIKQEIDAFAKAFGSGVLASISPSGEALATYAPVIHSEGRFYIYISEVAEHYASIRANPNNVELMFLEDESKAQSVILRKRLRYRVNARFVERDSQEFENVFAQFIEQSGGSGGIKTIKNMHDFHLIELIVRNGRYVKGFGQAYAITNGEISYLGGSGNPHSRNPHSKGTHPAH</sequence>
<gene>
    <name evidence="4" type="ORF">NCTC12410_01135</name>
</gene>
<dbReference type="RefSeq" id="WP_115011555.1">
    <property type="nucleotide sequence ID" value="NZ_UGHV01000001.1"/>
</dbReference>
<dbReference type="PANTHER" id="PTHR35176">
    <property type="entry name" value="HEME OXYGENASE HI_0854-RELATED"/>
    <property type="match status" value="1"/>
</dbReference>
<dbReference type="InterPro" id="IPR037119">
    <property type="entry name" value="Haem_oxidase_HugZ-like_sf"/>
</dbReference>
<dbReference type="Gene3D" id="3.20.180.10">
    <property type="entry name" value="PNP-oxidase-like"/>
    <property type="match status" value="1"/>
</dbReference>
<keyword evidence="1" id="KW-0560">Oxidoreductase</keyword>
<dbReference type="OrthoDB" id="92793at2"/>
<dbReference type="InterPro" id="IPR052019">
    <property type="entry name" value="F420H2_bilvrd_red/Heme_oxyg"/>
</dbReference>
<dbReference type="Pfam" id="PF01243">
    <property type="entry name" value="PNPOx_N"/>
    <property type="match status" value="1"/>
</dbReference>
<dbReference type="GO" id="GO:0070967">
    <property type="term" value="F:coenzyme F420 binding"/>
    <property type="evidence" value="ECO:0007669"/>
    <property type="project" value="TreeGrafter"/>
</dbReference>
<proteinExistence type="predicted"/>
<dbReference type="AlphaFoldDB" id="A0A377J4F1"/>
<dbReference type="GO" id="GO:0016627">
    <property type="term" value="F:oxidoreductase activity, acting on the CH-CH group of donors"/>
    <property type="evidence" value="ECO:0007669"/>
    <property type="project" value="TreeGrafter"/>
</dbReference>
<dbReference type="GO" id="GO:0005829">
    <property type="term" value="C:cytosol"/>
    <property type="evidence" value="ECO:0007669"/>
    <property type="project" value="TreeGrafter"/>
</dbReference>
<dbReference type="InterPro" id="IPR019595">
    <property type="entry name" value="DUF2470"/>
</dbReference>
<accession>A0A377J4F1</accession>
<dbReference type="InterPro" id="IPR012349">
    <property type="entry name" value="Split_barrel_FMN-bd"/>
</dbReference>
<dbReference type="EMBL" id="UGHV01000001">
    <property type="protein sequence ID" value="STO97310.1"/>
    <property type="molecule type" value="Genomic_DNA"/>
</dbReference>
<dbReference type="InterPro" id="IPR026324">
    <property type="entry name" value="Haem_oxygenase_HugZ"/>
</dbReference>
<dbReference type="Gene3D" id="2.30.110.10">
    <property type="entry name" value="Electron Transport, Fmn-binding Protein, Chain A"/>
    <property type="match status" value="1"/>
</dbReference>
<feature type="domain" description="DUF2470" evidence="3">
    <location>
        <begin position="5"/>
        <end position="61"/>
    </location>
</feature>
<dbReference type="PANTHER" id="PTHR35176:SF6">
    <property type="entry name" value="HEME OXYGENASE HI_0854-RELATED"/>
    <property type="match status" value="1"/>
</dbReference>